<dbReference type="AlphaFoldDB" id="A0A1C5IHA3"/>
<sequence length="468" mass="49456">MSDIPSGAATGAARRDRRTGLAEPLQRLFPALTSAVVFGLLLGMIIVAFAPGRTGPGHLAAGAAAPAGKAGPFDIELGDLYVKPSSINVPKGATVELRVHNAGKMDHSLELDGTGGKMLKPGESETVTWGPITSSVKAWCTVAGHKDAGMVLDILVEGSTADAGAAPAGEGADNSAKIDFAAAPASDWKPYDPAVTPAPGGTRHDVTLSVEEKEQEVAPGVTQLRWTFNGQVPGPTLRGRVGDLFTVTLVNNGTMAHSIDFHASKVAPNVEMRTIKPGEKLTYQFKADYAGIFYYHCGTDPMLHHIANGMYGALIVDPPNLGAVDREIILEQAELYLGPKGEPGDLKKMHAEKADAVVFNGFVNQYVHRPVTVDKGERVRVWVLNAGINEISSFHVIGTIFDTVYKEGNYLLRPDAGRGGGQALDLMPAQGGFVEFTLDRDGTYPFVTHKMSSAHKGAIGLFQVGAGQ</sequence>
<proteinExistence type="inferred from homology"/>
<evidence type="ECO:0000256" key="11">
    <source>
        <dbReference type="ARBA" id="ARBA00049340"/>
    </source>
</evidence>
<dbReference type="PANTHER" id="PTHR11709">
    <property type="entry name" value="MULTI-COPPER OXIDASE"/>
    <property type="match status" value="1"/>
</dbReference>
<dbReference type="CDD" id="cd04208">
    <property type="entry name" value="CuRO_2_CuNIR"/>
    <property type="match status" value="1"/>
</dbReference>
<keyword evidence="9" id="KW-0560">Oxidoreductase</keyword>
<dbReference type="CDD" id="cd11020">
    <property type="entry name" value="CuRO_1_CuNIR"/>
    <property type="match status" value="1"/>
</dbReference>
<keyword evidence="13" id="KW-1133">Transmembrane helix</keyword>
<evidence type="ECO:0000256" key="8">
    <source>
        <dbReference type="ARBA" id="ARBA00022737"/>
    </source>
</evidence>
<organism evidence="15 16">
    <name type="scientific">Micromonospora halophytica</name>
    <dbReference type="NCBI Taxonomy" id="47864"/>
    <lineage>
        <taxon>Bacteria</taxon>
        <taxon>Bacillati</taxon>
        <taxon>Actinomycetota</taxon>
        <taxon>Actinomycetes</taxon>
        <taxon>Micromonosporales</taxon>
        <taxon>Micromonosporaceae</taxon>
        <taxon>Micromonospora</taxon>
    </lineage>
</organism>
<dbReference type="GO" id="GO:0005507">
    <property type="term" value="F:copper ion binding"/>
    <property type="evidence" value="ECO:0007669"/>
    <property type="project" value="InterPro"/>
</dbReference>
<evidence type="ECO:0000256" key="5">
    <source>
        <dbReference type="ARBA" id="ARBA00011882"/>
    </source>
</evidence>
<evidence type="ECO:0000259" key="14">
    <source>
        <dbReference type="Pfam" id="PF07732"/>
    </source>
</evidence>
<comment type="cofactor">
    <cofactor evidence="2 12">
        <name>Cu(2+)</name>
        <dbReference type="ChEBI" id="CHEBI:29036"/>
    </cofactor>
</comment>
<dbReference type="EMBL" id="FMDN01000011">
    <property type="protein sequence ID" value="SCG57737.1"/>
    <property type="molecule type" value="Genomic_DNA"/>
</dbReference>
<evidence type="ECO:0000256" key="13">
    <source>
        <dbReference type="SAM" id="Phobius"/>
    </source>
</evidence>
<evidence type="ECO:0000256" key="9">
    <source>
        <dbReference type="ARBA" id="ARBA00023002"/>
    </source>
</evidence>
<keyword evidence="13" id="KW-0472">Membrane</keyword>
<dbReference type="STRING" id="47864.GA0070560_111120"/>
<dbReference type="InterPro" id="IPR045087">
    <property type="entry name" value="Cu-oxidase_fam"/>
</dbReference>
<name>A0A1C5IHA3_9ACTN</name>
<evidence type="ECO:0000313" key="15">
    <source>
        <dbReference type="EMBL" id="SCG57737.1"/>
    </source>
</evidence>
<feature type="binding site" description="type 1 copper site" evidence="12">
    <location>
        <position position="310"/>
    </location>
    <ligand>
        <name>Cu cation</name>
        <dbReference type="ChEBI" id="CHEBI:23378"/>
        <label>1</label>
    </ligand>
</feature>
<evidence type="ECO:0000313" key="16">
    <source>
        <dbReference type="Proteomes" id="UP000199408"/>
    </source>
</evidence>
<dbReference type="InterPro" id="IPR011707">
    <property type="entry name" value="Cu-oxidase-like_N"/>
</dbReference>
<dbReference type="PANTHER" id="PTHR11709:SF394">
    <property type="entry name" value="FI03373P-RELATED"/>
    <property type="match status" value="1"/>
</dbReference>
<dbReference type="Proteomes" id="UP000199408">
    <property type="component" value="Unassembled WGS sequence"/>
</dbReference>
<keyword evidence="8" id="KW-0677">Repeat</keyword>
<comment type="catalytic activity">
    <reaction evidence="11">
        <text>nitric oxide + Fe(III)-[cytochrome c] + H2O = Fe(II)-[cytochrome c] + nitrite + 2 H(+)</text>
        <dbReference type="Rhea" id="RHEA:15233"/>
        <dbReference type="Rhea" id="RHEA-COMP:10350"/>
        <dbReference type="Rhea" id="RHEA-COMP:14399"/>
        <dbReference type="ChEBI" id="CHEBI:15377"/>
        <dbReference type="ChEBI" id="CHEBI:15378"/>
        <dbReference type="ChEBI" id="CHEBI:16301"/>
        <dbReference type="ChEBI" id="CHEBI:16480"/>
        <dbReference type="ChEBI" id="CHEBI:29033"/>
        <dbReference type="ChEBI" id="CHEBI:29034"/>
        <dbReference type="EC" id="1.7.2.1"/>
    </reaction>
</comment>
<feature type="binding site" description="type 1 copper site" evidence="12">
    <location>
        <position position="262"/>
    </location>
    <ligand>
        <name>Cu cation</name>
        <dbReference type="ChEBI" id="CHEBI:23378"/>
        <label>1</label>
    </ligand>
</feature>
<evidence type="ECO:0000256" key="3">
    <source>
        <dbReference type="ARBA" id="ARBA00010609"/>
    </source>
</evidence>
<dbReference type="Gene3D" id="2.60.40.420">
    <property type="entry name" value="Cupredoxins - blue copper proteins"/>
    <property type="match status" value="3"/>
</dbReference>
<evidence type="ECO:0000256" key="7">
    <source>
        <dbReference type="ARBA" id="ARBA00022723"/>
    </source>
</evidence>
<keyword evidence="10 12" id="KW-0186">Copper</keyword>
<feature type="domain" description="Plastocyanin-like" evidence="14">
    <location>
        <begin position="210"/>
        <end position="320"/>
    </location>
</feature>
<evidence type="ECO:0000256" key="1">
    <source>
        <dbReference type="ARBA" id="ARBA00001960"/>
    </source>
</evidence>
<evidence type="ECO:0000256" key="6">
    <source>
        <dbReference type="ARBA" id="ARBA00017290"/>
    </source>
</evidence>
<dbReference type="PRINTS" id="PR00695">
    <property type="entry name" value="CUNO2RDTASE"/>
</dbReference>
<dbReference type="EC" id="1.7.2.1" evidence="5"/>
<comment type="similarity">
    <text evidence="3">Belongs to the multicopper oxidase family.</text>
</comment>
<keyword evidence="16" id="KW-1185">Reference proteome</keyword>
<gene>
    <name evidence="15" type="ORF">GA0070560_111120</name>
</gene>
<comment type="cofactor">
    <cofactor evidence="1 12">
        <name>Cu(+)</name>
        <dbReference type="ChEBI" id="CHEBI:49552"/>
    </cofactor>
</comment>
<dbReference type="RefSeq" id="WP_091298059.1">
    <property type="nucleotide sequence ID" value="NZ_FMDN01000011.1"/>
</dbReference>
<evidence type="ECO:0000256" key="4">
    <source>
        <dbReference type="ARBA" id="ARBA00011233"/>
    </source>
</evidence>
<feature type="binding site" description="type 1 copper site" evidence="12">
    <location>
        <position position="449"/>
    </location>
    <ligand>
        <name>Cu cation</name>
        <dbReference type="ChEBI" id="CHEBI:23378"/>
        <label>1</label>
    </ligand>
</feature>
<feature type="transmembrane region" description="Helical" evidence="13">
    <location>
        <begin position="28"/>
        <end position="50"/>
    </location>
</feature>
<evidence type="ECO:0000256" key="2">
    <source>
        <dbReference type="ARBA" id="ARBA00001973"/>
    </source>
</evidence>
<keyword evidence="7 12" id="KW-0479">Metal-binding</keyword>
<dbReference type="OrthoDB" id="345021at2"/>
<reference evidence="16" key="1">
    <citation type="submission" date="2016-06" db="EMBL/GenBank/DDBJ databases">
        <authorList>
            <person name="Varghese N."/>
        </authorList>
    </citation>
    <scope>NUCLEOTIDE SEQUENCE [LARGE SCALE GENOMIC DNA]</scope>
    <source>
        <strain evidence="16">DSM 43171</strain>
    </source>
</reference>
<comment type="subunit">
    <text evidence="4">Homotrimer.</text>
</comment>
<accession>A0A1C5IHA3</accession>
<dbReference type="SUPFAM" id="SSF49503">
    <property type="entry name" value="Cupredoxins"/>
    <property type="match status" value="3"/>
</dbReference>
<feature type="binding site" description="type 1 copper site" evidence="12">
    <location>
        <position position="297"/>
    </location>
    <ligand>
        <name>Cu cation</name>
        <dbReference type="ChEBI" id="CHEBI:23378"/>
        <label>1</label>
    </ligand>
</feature>
<evidence type="ECO:0000256" key="10">
    <source>
        <dbReference type="ARBA" id="ARBA00023008"/>
    </source>
</evidence>
<dbReference type="InterPro" id="IPR008972">
    <property type="entry name" value="Cupredoxin"/>
</dbReference>
<dbReference type="InterPro" id="IPR001287">
    <property type="entry name" value="NO2-reductase_Cu"/>
</dbReference>
<dbReference type="GO" id="GO:0050421">
    <property type="term" value="F:nitrite reductase (NO-forming) activity"/>
    <property type="evidence" value="ECO:0007669"/>
    <property type="project" value="UniProtKB-EC"/>
</dbReference>
<dbReference type="Pfam" id="PF07732">
    <property type="entry name" value="Cu-oxidase_3"/>
    <property type="match status" value="1"/>
</dbReference>
<keyword evidence="13" id="KW-0812">Transmembrane</keyword>
<feature type="binding site" description="type 1 copper site" evidence="12">
    <location>
        <position position="296"/>
    </location>
    <ligand>
        <name>Cu cation</name>
        <dbReference type="ChEBI" id="CHEBI:23378"/>
        <label>1</label>
    </ligand>
</feature>
<feature type="binding site" description="type 1 copper site" evidence="12">
    <location>
        <position position="305"/>
    </location>
    <ligand>
        <name>Cu cation</name>
        <dbReference type="ChEBI" id="CHEBI:23378"/>
        <label>1</label>
    </ligand>
</feature>
<feature type="binding site" description="type 1 copper site" evidence="12">
    <location>
        <position position="257"/>
    </location>
    <ligand>
        <name>Cu cation</name>
        <dbReference type="ChEBI" id="CHEBI:23378"/>
        <label>1</label>
    </ligand>
</feature>
<evidence type="ECO:0000256" key="12">
    <source>
        <dbReference type="PIRSR" id="PIRSR601287-1"/>
    </source>
</evidence>
<protein>
    <recommendedName>
        <fullName evidence="6">Copper-containing nitrite reductase</fullName>
        <ecNumber evidence="5">1.7.2.1</ecNumber>
    </recommendedName>
</protein>